<evidence type="ECO:0000256" key="2">
    <source>
        <dbReference type="ARBA" id="ARBA00022741"/>
    </source>
</evidence>
<dbReference type="PANTHER" id="PTHR36510:SF1">
    <property type="entry name" value="GLUTAMATE--CYSTEINE LIGASE 2-RELATED"/>
    <property type="match status" value="1"/>
</dbReference>
<keyword evidence="2 4" id="KW-0547">Nucleotide-binding</keyword>
<keyword evidence="1 4" id="KW-0436">Ligase</keyword>
<evidence type="ECO:0000256" key="4">
    <source>
        <dbReference type="HAMAP-Rule" id="MF_01609"/>
    </source>
</evidence>
<comment type="caution">
    <text evidence="5">The sequence shown here is derived from an EMBL/GenBank/DDBJ whole genome shotgun (WGS) entry which is preliminary data.</text>
</comment>
<comment type="similarity">
    <text evidence="4">Belongs to the glutamate--cysteine ligase type 2 family. YbdK subfamily.</text>
</comment>
<dbReference type="AlphaFoldDB" id="A0A4Y4CUG7"/>
<dbReference type="EMBL" id="BJNV01000009">
    <property type="protein sequence ID" value="GEC94657.1"/>
    <property type="molecule type" value="Genomic_DNA"/>
</dbReference>
<sequence>MSDLSQLRFTPSRPLTLGVELELQLVSLRDYDLTRAATDLLGGLHYDDRFGEIKLEITESMIEVNSRPRQDVTAIAADLDGLRQVLVEHCQRNNIAVCGGGTHAFHHWPERRISPGERFAFLNERYGYLSKQFTVFGQHIHIGVPSGDDAIWLTHALNLHVPHFVALSAASPYLDATDTGFESARLNAVSAFPLSGQAPDVADWAAFLDHMALLQSCGVAESIKDLYWDVRPKPEYGTVEVRVCDTPLTVDRATELAAFAQCLARYLLRERPPVVPAMQALVARYNKFQACRFGFAAELADPLRRCKTPLATALPALLEQLAGDADDLGCRPQLDRLRALAASHQGDAAWLRQTYQATGNLHDLTRAAADEFARPSSYCAQA</sequence>
<evidence type="ECO:0000256" key="1">
    <source>
        <dbReference type="ARBA" id="ARBA00022598"/>
    </source>
</evidence>
<keyword evidence="3 4" id="KW-0067">ATP-binding</keyword>
<keyword evidence="6" id="KW-1185">Reference proteome</keyword>
<dbReference type="RefSeq" id="WP_141349425.1">
    <property type="nucleotide sequence ID" value="NZ_BJNV01000009.1"/>
</dbReference>
<dbReference type="InterPro" id="IPR006336">
    <property type="entry name" value="GCS2"/>
</dbReference>
<dbReference type="OrthoDB" id="9769628at2"/>
<gene>
    <name evidence="5" type="ORF">ZRA01_07300</name>
</gene>
<dbReference type="EC" id="6.3.2.2" evidence="4"/>
<evidence type="ECO:0000313" key="5">
    <source>
        <dbReference type="EMBL" id="GEC94657.1"/>
    </source>
</evidence>
<dbReference type="InterPro" id="IPR050141">
    <property type="entry name" value="GCL_type2/YbdK_subfam"/>
</dbReference>
<proteinExistence type="inferred from homology"/>
<evidence type="ECO:0000256" key="3">
    <source>
        <dbReference type="ARBA" id="ARBA00022840"/>
    </source>
</evidence>
<dbReference type="HAMAP" id="MF_01609">
    <property type="entry name" value="Glu_cys_ligase_2"/>
    <property type="match status" value="1"/>
</dbReference>
<dbReference type="GO" id="GO:0004357">
    <property type="term" value="F:glutamate-cysteine ligase activity"/>
    <property type="evidence" value="ECO:0007669"/>
    <property type="project" value="UniProtKB-EC"/>
</dbReference>
<dbReference type="Pfam" id="PF04107">
    <property type="entry name" value="GCS2"/>
    <property type="match status" value="1"/>
</dbReference>
<evidence type="ECO:0000313" key="6">
    <source>
        <dbReference type="Proteomes" id="UP000318422"/>
    </source>
</evidence>
<dbReference type="InterPro" id="IPR014746">
    <property type="entry name" value="Gln_synth/guanido_kin_cat_dom"/>
</dbReference>
<dbReference type="Proteomes" id="UP000318422">
    <property type="component" value="Unassembled WGS sequence"/>
</dbReference>
<dbReference type="GO" id="GO:0005524">
    <property type="term" value="F:ATP binding"/>
    <property type="evidence" value="ECO:0007669"/>
    <property type="project" value="UniProtKB-KW"/>
</dbReference>
<dbReference type="SUPFAM" id="SSF55931">
    <property type="entry name" value="Glutamine synthetase/guanido kinase"/>
    <property type="match status" value="1"/>
</dbReference>
<dbReference type="NCBIfam" id="NF010040">
    <property type="entry name" value="PRK13516.1"/>
    <property type="match status" value="1"/>
</dbReference>
<protein>
    <recommendedName>
        <fullName evidence="4">Putative glutamate--cysteine ligase 2</fullName>
        <ecNumber evidence="4">6.3.2.2</ecNumber>
    </recommendedName>
    <alternativeName>
        <fullName evidence="4">Gamma-glutamylcysteine synthetase 2</fullName>
        <shortName evidence="4">GCS 2</shortName>
        <shortName evidence="4">Gamma-GCS 2</shortName>
    </alternativeName>
</protein>
<organism evidence="5 6">
    <name type="scientific">Zoogloea ramigera</name>
    <dbReference type="NCBI Taxonomy" id="350"/>
    <lineage>
        <taxon>Bacteria</taxon>
        <taxon>Pseudomonadati</taxon>
        <taxon>Pseudomonadota</taxon>
        <taxon>Betaproteobacteria</taxon>
        <taxon>Rhodocyclales</taxon>
        <taxon>Zoogloeaceae</taxon>
        <taxon>Zoogloea</taxon>
    </lineage>
</organism>
<dbReference type="InterPro" id="IPR011793">
    <property type="entry name" value="YbdK"/>
</dbReference>
<dbReference type="Gene3D" id="3.30.590.20">
    <property type="match status" value="1"/>
</dbReference>
<name>A0A4Y4CUG7_ZOORA</name>
<dbReference type="NCBIfam" id="TIGR02050">
    <property type="entry name" value="gshA_cyan_rel"/>
    <property type="match status" value="1"/>
</dbReference>
<comment type="catalytic activity">
    <reaction evidence="4">
        <text>L-cysteine + L-glutamate + ATP = gamma-L-glutamyl-L-cysteine + ADP + phosphate + H(+)</text>
        <dbReference type="Rhea" id="RHEA:13285"/>
        <dbReference type="ChEBI" id="CHEBI:15378"/>
        <dbReference type="ChEBI" id="CHEBI:29985"/>
        <dbReference type="ChEBI" id="CHEBI:30616"/>
        <dbReference type="ChEBI" id="CHEBI:35235"/>
        <dbReference type="ChEBI" id="CHEBI:43474"/>
        <dbReference type="ChEBI" id="CHEBI:58173"/>
        <dbReference type="ChEBI" id="CHEBI:456216"/>
        <dbReference type="EC" id="6.3.2.2"/>
    </reaction>
</comment>
<reference evidence="5 6" key="1">
    <citation type="submission" date="2019-06" db="EMBL/GenBank/DDBJ databases">
        <title>Whole genome shotgun sequence of Zoogloea ramigera NBRC 15342.</title>
        <authorList>
            <person name="Hosoyama A."/>
            <person name="Uohara A."/>
            <person name="Ohji S."/>
            <person name="Ichikawa N."/>
        </authorList>
    </citation>
    <scope>NUCLEOTIDE SEQUENCE [LARGE SCALE GENOMIC DNA]</scope>
    <source>
        <strain evidence="5 6">NBRC 15342</strain>
    </source>
</reference>
<dbReference type="PANTHER" id="PTHR36510">
    <property type="entry name" value="GLUTAMATE--CYSTEINE LIGASE 2-RELATED"/>
    <property type="match status" value="1"/>
</dbReference>
<comment type="function">
    <text evidence="4">ATP-dependent carboxylate-amine ligase which exhibits weak glutamate--cysteine ligase activity.</text>
</comment>
<accession>A0A4Y4CUG7</accession>
<dbReference type="GO" id="GO:0042398">
    <property type="term" value="P:modified amino acid biosynthetic process"/>
    <property type="evidence" value="ECO:0007669"/>
    <property type="project" value="InterPro"/>
</dbReference>